<gene>
    <name evidence="3" type="ORF">VTL71DRAFT_15366</name>
</gene>
<evidence type="ECO:0000313" key="3">
    <source>
        <dbReference type="EMBL" id="KAL2069028.1"/>
    </source>
</evidence>
<reference evidence="3 4" key="1">
    <citation type="journal article" date="2024" name="Commun. Biol.">
        <title>Comparative genomic analysis of thermophilic fungi reveals convergent evolutionary adaptations and gene losses.</title>
        <authorList>
            <person name="Steindorff A.S."/>
            <person name="Aguilar-Pontes M.V."/>
            <person name="Robinson A.J."/>
            <person name="Andreopoulos B."/>
            <person name="LaButti K."/>
            <person name="Kuo A."/>
            <person name="Mondo S."/>
            <person name="Riley R."/>
            <person name="Otillar R."/>
            <person name="Haridas S."/>
            <person name="Lipzen A."/>
            <person name="Grimwood J."/>
            <person name="Schmutz J."/>
            <person name="Clum A."/>
            <person name="Reid I.D."/>
            <person name="Moisan M.C."/>
            <person name="Butler G."/>
            <person name="Nguyen T.T.M."/>
            <person name="Dewar K."/>
            <person name="Conant G."/>
            <person name="Drula E."/>
            <person name="Henrissat B."/>
            <person name="Hansel C."/>
            <person name="Singer S."/>
            <person name="Hutchinson M.I."/>
            <person name="de Vries R.P."/>
            <person name="Natvig D.O."/>
            <person name="Powell A.J."/>
            <person name="Tsang A."/>
            <person name="Grigoriev I.V."/>
        </authorList>
    </citation>
    <scope>NUCLEOTIDE SEQUENCE [LARGE SCALE GENOMIC DNA]</scope>
    <source>
        <strain evidence="3 4">CBS 494.80</strain>
    </source>
</reference>
<feature type="repeat" description="ANK" evidence="1">
    <location>
        <begin position="178"/>
        <end position="207"/>
    </location>
</feature>
<dbReference type="Gene3D" id="1.25.40.20">
    <property type="entry name" value="Ankyrin repeat-containing domain"/>
    <property type="match status" value="1"/>
</dbReference>
<comment type="caution">
    <text evidence="3">The sequence shown here is derived from an EMBL/GenBank/DDBJ whole genome shotgun (WGS) entry which is preliminary data.</text>
</comment>
<evidence type="ECO:0008006" key="5">
    <source>
        <dbReference type="Google" id="ProtNLM"/>
    </source>
</evidence>
<dbReference type="Proteomes" id="UP001595075">
    <property type="component" value="Unassembled WGS sequence"/>
</dbReference>
<dbReference type="SUPFAM" id="SSF48403">
    <property type="entry name" value="Ankyrin repeat"/>
    <property type="match status" value="1"/>
</dbReference>
<accession>A0ABR4CGH4</accession>
<evidence type="ECO:0000313" key="4">
    <source>
        <dbReference type="Proteomes" id="UP001595075"/>
    </source>
</evidence>
<dbReference type="Pfam" id="PF00023">
    <property type="entry name" value="Ank"/>
    <property type="match status" value="1"/>
</dbReference>
<keyword evidence="4" id="KW-1185">Reference proteome</keyword>
<sequence length="231" mass="25156">MSSSSEIPVDTYGKTFLNAIQSGNLQYVHEAINSGYLTTYYINEGLVLAVDNGIERGYVDIVTALLAAGALISPSVRNALPGEDMKQDPAVIRVLFDLKQTVGEPLLKYLTYTEKFCHPACMAEILIEYGTKLKPNYLFTSMRLRKRGPATDIHEVMTKLLLDKGTDPNQGVSEIWGTPLHLTAFCASENIVKMLLDAGADPAKVSPGAKYTGRTPEQLLQDASDGGPSDR</sequence>
<proteinExistence type="predicted"/>
<name>A0ABR4CGH4_9HELO</name>
<dbReference type="InterPro" id="IPR002110">
    <property type="entry name" value="Ankyrin_rpt"/>
</dbReference>
<dbReference type="PROSITE" id="PS50297">
    <property type="entry name" value="ANK_REP_REGION"/>
    <property type="match status" value="1"/>
</dbReference>
<dbReference type="PROSITE" id="PS50088">
    <property type="entry name" value="ANK_REPEAT"/>
    <property type="match status" value="1"/>
</dbReference>
<feature type="region of interest" description="Disordered" evidence="2">
    <location>
        <begin position="206"/>
        <end position="231"/>
    </location>
</feature>
<keyword evidence="1" id="KW-0040">ANK repeat</keyword>
<evidence type="ECO:0000256" key="2">
    <source>
        <dbReference type="SAM" id="MobiDB-lite"/>
    </source>
</evidence>
<evidence type="ECO:0000256" key="1">
    <source>
        <dbReference type="PROSITE-ProRule" id="PRU00023"/>
    </source>
</evidence>
<dbReference type="EMBL" id="JAZHXI010000008">
    <property type="protein sequence ID" value="KAL2069028.1"/>
    <property type="molecule type" value="Genomic_DNA"/>
</dbReference>
<protein>
    <recommendedName>
        <fullName evidence="5">Ankyrin</fullName>
    </recommendedName>
</protein>
<dbReference type="InterPro" id="IPR036770">
    <property type="entry name" value="Ankyrin_rpt-contain_sf"/>
</dbReference>
<organism evidence="3 4">
    <name type="scientific">Oculimacula yallundae</name>
    <dbReference type="NCBI Taxonomy" id="86028"/>
    <lineage>
        <taxon>Eukaryota</taxon>
        <taxon>Fungi</taxon>
        <taxon>Dikarya</taxon>
        <taxon>Ascomycota</taxon>
        <taxon>Pezizomycotina</taxon>
        <taxon>Leotiomycetes</taxon>
        <taxon>Helotiales</taxon>
        <taxon>Ploettnerulaceae</taxon>
        <taxon>Oculimacula</taxon>
    </lineage>
</organism>